<comment type="cofactor">
    <cofactor evidence="1">
        <name>Zn(2+)</name>
        <dbReference type="ChEBI" id="CHEBI:29105"/>
    </cofactor>
</comment>
<gene>
    <name evidence="6" type="ORF">Q5716_02860</name>
</gene>
<dbReference type="RefSeq" id="WP_305001575.1">
    <property type="nucleotide sequence ID" value="NZ_JAUQUB010000001.1"/>
</dbReference>
<evidence type="ECO:0000256" key="2">
    <source>
        <dbReference type="ARBA" id="ARBA00022723"/>
    </source>
</evidence>
<dbReference type="Proteomes" id="UP001241072">
    <property type="component" value="Unassembled WGS sequence"/>
</dbReference>
<accession>A0ABT9BJG6</accession>
<evidence type="ECO:0000256" key="4">
    <source>
        <dbReference type="ARBA" id="ARBA00022833"/>
    </source>
</evidence>
<keyword evidence="7" id="KW-1185">Reference proteome</keyword>
<evidence type="ECO:0000313" key="7">
    <source>
        <dbReference type="Proteomes" id="UP001241072"/>
    </source>
</evidence>
<organism evidence="6 7">
    <name type="scientific">Antiquaquibacter soli</name>
    <dbReference type="NCBI Taxonomy" id="3064523"/>
    <lineage>
        <taxon>Bacteria</taxon>
        <taxon>Bacillati</taxon>
        <taxon>Actinomycetota</taxon>
        <taxon>Actinomycetes</taxon>
        <taxon>Micrococcales</taxon>
        <taxon>Microbacteriaceae</taxon>
        <taxon>Antiquaquibacter</taxon>
    </lineage>
</organism>
<name>A0ABT9BJG6_9MICO</name>
<dbReference type="InterPro" id="IPR003785">
    <property type="entry name" value="Creatininase/forma_Hydrolase"/>
</dbReference>
<dbReference type="PANTHER" id="PTHR35005:SF1">
    <property type="entry name" value="2-AMINO-5-FORMYLAMINO-6-RIBOSYLAMINOPYRIMIDIN-4(3H)-ONE 5'-MONOPHOSPHATE DEFORMYLASE"/>
    <property type="match status" value="1"/>
</dbReference>
<evidence type="ECO:0000313" key="6">
    <source>
        <dbReference type="EMBL" id="MDO7881161.1"/>
    </source>
</evidence>
<protein>
    <submittedName>
        <fullName evidence="6">Creatininase family protein</fullName>
    </submittedName>
</protein>
<keyword evidence="3" id="KW-0378">Hydrolase</keyword>
<dbReference type="SUPFAM" id="SSF102215">
    <property type="entry name" value="Creatininase"/>
    <property type="match status" value="1"/>
</dbReference>
<comment type="caution">
    <text evidence="6">The sequence shown here is derived from an EMBL/GenBank/DDBJ whole genome shotgun (WGS) entry which is preliminary data.</text>
</comment>
<evidence type="ECO:0000256" key="1">
    <source>
        <dbReference type="ARBA" id="ARBA00001947"/>
    </source>
</evidence>
<proteinExistence type="inferred from homology"/>
<sequence length="257" mass="26944">MTLRRFDELTREALRERTGDLVVVPLGATEQHGEHLPVMTDAAIITHLAERAGEIAGERIDVLIAPTVRVGISGHHVPFGGTLTVGSETFIRVLVDLVSALRTQGFSRSLFVNGHGGNDAAMRVAVERLAVTATGGESTAALSYWAFAGDAVGHRFPTPGHAGGFETSAMLALRPELVGAVPTGPLVQFDLATDVVTGLHDVRPEAWRSSAGVTDNAAGADAKAGAADLEQIASRIADAMVEQVARLDAARRTGESR</sequence>
<keyword evidence="2" id="KW-0479">Metal-binding</keyword>
<reference evidence="6 7" key="1">
    <citation type="submission" date="2023-07" db="EMBL/GenBank/DDBJ databases">
        <title>Protaetiibacter sp. nov WY-16 isolated from soil.</title>
        <authorList>
            <person name="Liu B."/>
            <person name="Wan Y."/>
        </authorList>
    </citation>
    <scope>NUCLEOTIDE SEQUENCE [LARGE SCALE GENOMIC DNA]</scope>
    <source>
        <strain evidence="6 7">WY-16</strain>
    </source>
</reference>
<dbReference type="InterPro" id="IPR024087">
    <property type="entry name" value="Creatininase-like_sf"/>
</dbReference>
<dbReference type="PANTHER" id="PTHR35005">
    <property type="entry name" value="3-DEHYDRO-SCYLLO-INOSOSE HYDROLASE"/>
    <property type="match status" value="1"/>
</dbReference>
<keyword evidence="4" id="KW-0862">Zinc</keyword>
<evidence type="ECO:0000256" key="5">
    <source>
        <dbReference type="ARBA" id="ARBA00024029"/>
    </source>
</evidence>
<evidence type="ECO:0000256" key="3">
    <source>
        <dbReference type="ARBA" id="ARBA00022801"/>
    </source>
</evidence>
<comment type="similarity">
    <text evidence="5">Belongs to the creatininase superfamily.</text>
</comment>
<dbReference type="Pfam" id="PF02633">
    <property type="entry name" value="Creatininase"/>
    <property type="match status" value="1"/>
</dbReference>
<dbReference type="Gene3D" id="3.40.50.10310">
    <property type="entry name" value="Creatininase"/>
    <property type="match status" value="1"/>
</dbReference>
<dbReference type="EMBL" id="JAUQUB010000001">
    <property type="protein sequence ID" value="MDO7881161.1"/>
    <property type="molecule type" value="Genomic_DNA"/>
</dbReference>